<gene>
    <name evidence="3" type="ordered locus">Dbac_0222</name>
    <name evidence="4" type="ordered locus">Dbac_0449</name>
    <name evidence="5" type="ordered locus">Dbac_1202</name>
    <name evidence="6" type="ordered locus">Dbac_1485</name>
</gene>
<dbReference type="KEGG" id="dba:Dbac_0449"/>
<dbReference type="eggNOG" id="COG3547">
    <property type="taxonomic scope" value="Bacteria"/>
</dbReference>
<dbReference type="GO" id="GO:0003677">
    <property type="term" value="F:DNA binding"/>
    <property type="evidence" value="ECO:0007669"/>
    <property type="project" value="InterPro"/>
</dbReference>
<reference evidence="5 7" key="1">
    <citation type="journal article" date="2009" name="Stand. Genomic Sci.">
        <title>Complete genome sequence of Desulfomicrobium baculatum type strain (X).</title>
        <authorList>
            <person name="Copeland A."/>
            <person name="Spring S."/>
            <person name="Goker M."/>
            <person name="Schneider S."/>
            <person name="Lapidus A."/>
            <person name="Del Rio T.G."/>
            <person name="Tice H."/>
            <person name="Cheng J.F."/>
            <person name="Chen F."/>
            <person name="Nolan M."/>
            <person name="Bruce D."/>
            <person name="Goodwin L."/>
            <person name="Pitluck S."/>
            <person name="Ivanova N."/>
            <person name="Mavrommatis K."/>
            <person name="Ovchinnikova G."/>
            <person name="Pati A."/>
            <person name="Chen A."/>
            <person name="Palaniappan K."/>
            <person name="Land M."/>
            <person name="Hauser L."/>
            <person name="Chang Y.J."/>
            <person name="Jeffries C.C."/>
            <person name="Meincke L."/>
            <person name="Sims D."/>
            <person name="Brettin T."/>
            <person name="Detter J.C."/>
            <person name="Han C."/>
            <person name="Chain P."/>
            <person name="Bristow J."/>
            <person name="Eisen J.A."/>
            <person name="Markowitz V."/>
            <person name="Hugenholtz P."/>
            <person name="Kyrpides N.C."/>
            <person name="Klenk H.P."/>
            <person name="Lucas S."/>
        </authorList>
    </citation>
    <scope>NUCLEOTIDE SEQUENCE [LARGE SCALE GENOMIC DNA]</scope>
    <source>
        <strain evidence="5">DSM 4028</strain>
        <strain evidence="7">DSM 4028 / VKM B-1378 / X</strain>
    </source>
</reference>
<dbReference type="OrthoDB" id="5429596at2"/>
<dbReference type="InterPro" id="IPR047650">
    <property type="entry name" value="Transpos_IS110"/>
</dbReference>
<evidence type="ECO:0000259" key="1">
    <source>
        <dbReference type="Pfam" id="PF01548"/>
    </source>
</evidence>
<organism evidence="5 7">
    <name type="scientific">Desulfomicrobium baculatum (strain DSM 4028 / VKM B-1378 / X)</name>
    <name type="common">Desulfovibrio baculatus</name>
    <dbReference type="NCBI Taxonomy" id="525897"/>
    <lineage>
        <taxon>Bacteria</taxon>
        <taxon>Pseudomonadati</taxon>
        <taxon>Thermodesulfobacteriota</taxon>
        <taxon>Desulfovibrionia</taxon>
        <taxon>Desulfovibrionales</taxon>
        <taxon>Desulfomicrobiaceae</taxon>
        <taxon>Desulfomicrobium</taxon>
    </lineage>
</organism>
<dbReference type="HOGENOM" id="CLU_036902_1_0_7"/>
<evidence type="ECO:0000259" key="2">
    <source>
        <dbReference type="Pfam" id="PF02371"/>
    </source>
</evidence>
<dbReference type="GO" id="GO:0006313">
    <property type="term" value="P:DNA transposition"/>
    <property type="evidence" value="ECO:0007669"/>
    <property type="project" value="InterPro"/>
</dbReference>
<dbReference type="PANTHER" id="PTHR33055:SF15">
    <property type="entry name" value="TRANSPOSASE-RELATED"/>
    <property type="match status" value="1"/>
</dbReference>
<feature type="domain" description="Transposase IS116/IS110/IS902 C-terminal" evidence="2">
    <location>
        <begin position="214"/>
        <end position="298"/>
    </location>
</feature>
<evidence type="ECO:0000313" key="7">
    <source>
        <dbReference type="Proteomes" id="UP000002216"/>
    </source>
</evidence>
<dbReference type="PANTHER" id="PTHR33055">
    <property type="entry name" value="TRANSPOSASE FOR INSERTION SEQUENCE ELEMENT IS1111A"/>
    <property type="match status" value="1"/>
</dbReference>
<dbReference type="EMBL" id="CP001629">
    <property type="protein sequence ID" value="ACU89579.1"/>
    <property type="molecule type" value="Genomic_DNA"/>
</dbReference>
<dbReference type="Pfam" id="PF02371">
    <property type="entry name" value="Transposase_20"/>
    <property type="match status" value="1"/>
</dbReference>
<dbReference type="InterPro" id="IPR003346">
    <property type="entry name" value="Transposase_20"/>
</dbReference>
<dbReference type="InterPro" id="IPR002525">
    <property type="entry name" value="Transp_IS110-like_N"/>
</dbReference>
<feature type="domain" description="Transposase IS110-like N-terminal" evidence="1">
    <location>
        <begin position="5"/>
        <end position="147"/>
    </location>
</feature>
<dbReference type="RefSeq" id="WP_012805434.1">
    <property type="nucleotide sequence ID" value="NC_013173.1"/>
</dbReference>
<dbReference type="EMBL" id="CP001629">
    <property type="protein sequence ID" value="ACU89305.1"/>
    <property type="molecule type" value="Genomic_DNA"/>
</dbReference>
<dbReference type="Proteomes" id="UP000002216">
    <property type="component" value="Chromosome"/>
</dbReference>
<dbReference type="NCBIfam" id="NF033542">
    <property type="entry name" value="transpos_IS110"/>
    <property type="match status" value="1"/>
</dbReference>
<evidence type="ECO:0000313" key="4">
    <source>
        <dbReference type="EMBL" id="ACU88575.1"/>
    </source>
</evidence>
<dbReference type="KEGG" id="dba:Dbac_1485"/>
<dbReference type="GO" id="GO:0004803">
    <property type="term" value="F:transposase activity"/>
    <property type="evidence" value="ECO:0007669"/>
    <property type="project" value="InterPro"/>
</dbReference>
<evidence type="ECO:0000313" key="6">
    <source>
        <dbReference type="EMBL" id="ACU89579.1"/>
    </source>
</evidence>
<dbReference type="AlphaFoldDB" id="C7LRF9"/>
<dbReference type="Pfam" id="PF01548">
    <property type="entry name" value="DEDD_Tnp_IS110"/>
    <property type="match status" value="1"/>
</dbReference>
<dbReference type="EMBL" id="CP001629">
    <property type="protein sequence ID" value="ACU88349.1"/>
    <property type="molecule type" value="Genomic_DNA"/>
</dbReference>
<sequence>MAIYAGIDLHSNSNFLSVVDSAGKIIEKRKLANDVQAILHPLAAYREQVQGIAIESTFNWYWIVDALMDEGYRVHLANPAAIQKYSGLKHSDDASDAAWLAEMLRLGVLPEGYIYPKAERPIRDLLRKRGHLVRLRTSLITSLKGIVSRNNGHSISVNKIKQLKTNHVAPLCVANEDLALCGEVSKDTIDYLGRQIKKIEKQAEERIELRPTYKALLSMPGVGVILGLTIMLETGPIDRFPKAGNFSSYCRKVPSTWISNGKRKGRGNTKNGNKYLAWAFSEVAELARRYDDASRSWYDRKMARSNRMVAHSALAHKLARAAYFIMREGVNFDHEKCFA</sequence>
<evidence type="ECO:0000313" key="3">
    <source>
        <dbReference type="EMBL" id="ACU88349.1"/>
    </source>
</evidence>
<name>C7LRF9_DESBD</name>
<dbReference type="KEGG" id="dba:Dbac_1202"/>
<protein>
    <submittedName>
        <fullName evidence="5">Transposase IS116/IS110/IS902 family protein</fullName>
    </submittedName>
</protein>
<dbReference type="KEGG" id="dba:Dbac_0222"/>
<accession>C7LRF9</accession>
<keyword evidence="7" id="KW-1185">Reference proteome</keyword>
<evidence type="ECO:0000313" key="5">
    <source>
        <dbReference type="EMBL" id="ACU89305.1"/>
    </source>
</evidence>
<proteinExistence type="predicted"/>
<dbReference type="EMBL" id="CP001629">
    <property type="protein sequence ID" value="ACU88575.1"/>
    <property type="molecule type" value="Genomic_DNA"/>
</dbReference>